<evidence type="ECO:0000313" key="1">
    <source>
        <dbReference type="EMBL" id="KAJ7626225.1"/>
    </source>
</evidence>
<sequence length="325" mass="35547">MFSRSYHHHQDAGGTIPGLLASQPGWTGLPDHHTAHHIRLETILDSALATLALLHESHHAPTFSAHITEVLVALNKYILRPAAHSAPTPTPISSTTSAAAAHDDATPAPMYSCHGRDLIPRDLTTTQRERSRASRLIIRFDPNDPHPPKYADPLALYSAIDMALPTQTSQLSGIQWTRKGNLVLHARPGICTAKLLAAHDTPIWNAIRPLLGFTVKEKCPVFEIDEPWHAVVFHGVPMPPSREPYAFTLAGVRHWLGTNEPEGAAMAFSVLCTVEDFATRDSLSVRVSLSSEADALRLLKNGGTFYGAMCRVSRYVSKTPPRAQL</sequence>
<reference evidence="1" key="1">
    <citation type="submission" date="2023-03" db="EMBL/GenBank/DDBJ databases">
        <title>Massive genome expansion in bonnet fungi (Mycena s.s.) driven by repeated elements and novel gene families across ecological guilds.</title>
        <authorList>
            <consortium name="Lawrence Berkeley National Laboratory"/>
            <person name="Harder C.B."/>
            <person name="Miyauchi S."/>
            <person name="Viragh M."/>
            <person name="Kuo A."/>
            <person name="Thoen E."/>
            <person name="Andreopoulos B."/>
            <person name="Lu D."/>
            <person name="Skrede I."/>
            <person name="Drula E."/>
            <person name="Henrissat B."/>
            <person name="Morin E."/>
            <person name="Kohler A."/>
            <person name="Barry K."/>
            <person name="LaButti K."/>
            <person name="Morin E."/>
            <person name="Salamov A."/>
            <person name="Lipzen A."/>
            <person name="Mereny Z."/>
            <person name="Hegedus B."/>
            <person name="Baldrian P."/>
            <person name="Stursova M."/>
            <person name="Weitz H."/>
            <person name="Taylor A."/>
            <person name="Grigoriev I.V."/>
            <person name="Nagy L.G."/>
            <person name="Martin F."/>
            <person name="Kauserud H."/>
        </authorList>
    </citation>
    <scope>NUCLEOTIDE SEQUENCE</scope>
    <source>
        <strain evidence="1">CBHHK067</strain>
    </source>
</reference>
<organism evidence="1 2">
    <name type="scientific">Mycena rosella</name>
    <name type="common">Pink bonnet</name>
    <name type="synonym">Agaricus rosellus</name>
    <dbReference type="NCBI Taxonomy" id="1033263"/>
    <lineage>
        <taxon>Eukaryota</taxon>
        <taxon>Fungi</taxon>
        <taxon>Dikarya</taxon>
        <taxon>Basidiomycota</taxon>
        <taxon>Agaricomycotina</taxon>
        <taxon>Agaricomycetes</taxon>
        <taxon>Agaricomycetidae</taxon>
        <taxon>Agaricales</taxon>
        <taxon>Marasmiineae</taxon>
        <taxon>Mycenaceae</taxon>
        <taxon>Mycena</taxon>
    </lineage>
</organism>
<dbReference type="Proteomes" id="UP001221757">
    <property type="component" value="Unassembled WGS sequence"/>
</dbReference>
<protein>
    <submittedName>
        <fullName evidence="1">Uncharacterized protein</fullName>
    </submittedName>
</protein>
<keyword evidence="2" id="KW-1185">Reference proteome</keyword>
<name>A0AAD7BNX8_MYCRO</name>
<evidence type="ECO:0000313" key="2">
    <source>
        <dbReference type="Proteomes" id="UP001221757"/>
    </source>
</evidence>
<accession>A0AAD7BNX8</accession>
<dbReference type="EMBL" id="JARKIE010000589">
    <property type="protein sequence ID" value="KAJ7626225.1"/>
    <property type="molecule type" value="Genomic_DNA"/>
</dbReference>
<gene>
    <name evidence="1" type="ORF">B0H17DRAFT_1218679</name>
</gene>
<comment type="caution">
    <text evidence="1">The sequence shown here is derived from an EMBL/GenBank/DDBJ whole genome shotgun (WGS) entry which is preliminary data.</text>
</comment>
<dbReference type="AlphaFoldDB" id="A0AAD7BNX8"/>
<proteinExistence type="predicted"/>